<dbReference type="EMBL" id="HBEZ01057071">
    <property type="protein sequence ID" value="CAD8659576.1"/>
    <property type="molecule type" value="Transcribed_RNA"/>
</dbReference>
<proteinExistence type="predicted"/>
<dbReference type="AlphaFoldDB" id="A0A7S0QZS7"/>
<evidence type="ECO:0000256" key="1">
    <source>
        <dbReference type="SAM" id="MobiDB-lite"/>
    </source>
</evidence>
<feature type="domain" description="BZIP" evidence="2">
    <location>
        <begin position="167"/>
        <end position="182"/>
    </location>
</feature>
<name>A0A7S0QZS7_9CRYP</name>
<evidence type="ECO:0000313" key="3">
    <source>
        <dbReference type="EMBL" id="CAD8659576.1"/>
    </source>
</evidence>
<dbReference type="CDD" id="cd14688">
    <property type="entry name" value="bZIP_YAP"/>
    <property type="match status" value="1"/>
</dbReference>
<feature type="compositionally biased region" description="Basic and acidic residues" evidence="1">
    <location>
        <begin position="159"/>
        <end position="184"/>
    </location>
</feature>
<protein>
    <recommendedName>
        <fullName evidence="2">BZIP domain-containing protein</fullName>
    </recommendedName>
</protein>
<dbReference type="PROSITE" id="PS00036">
    <property type="entry name" value="BZIP_BASIC"/>
    <property type="match status" value="1"/>
</dbReference>
<dbReference type="GO" id="GO:0003700">
    <property type="term" value="F:DNA-binding transcription factor activity"/>
    <property type="evidence" value="ECO:0007669"/>
    <property type="project" value="InterPro"/>
</dbReference>
<accession>A0A7S0QZS7</accession>
<dbReference type="InterPro" id="IPR004827">
    <property type="entry name" value="bZIP"/>
</dbReference>
<sequence length="193" mass="22143">MDHQQAGFEELIASSLACLDQVHRNHNTEDNCCRNEIHSNLFFPLQKSSWNIDDFLAHYTPQHSSIRDFLLGFEEHIACSDDSDRVLSMEIGSPGEHIDPSAPIDFDASLSFTESKTSTPVLNLQLERGEETSPILQVVEKADRSKRNPVPSKRGRPKLTVEDREERRRSQNREAQRRFREKHMTQTNRGDAS</sequence>
<organism evidence="3">
    <name type="scientific">Cryptomonas curvata</name>
    <dbReference type="NCBI Taxonomy" id="233186"/>
    <lineage>
        <taxon>Eukaryota</taxon>
        <taxon>Cryptophyceae</taxon>
        <taxon>Cryptomonadales</taxon>
        <taxon>Cryptomonadaceae</taxon>
        <taxon>Cryptomonas</taxon>
    </lineage>
</organism>
<feature type="region of interest" description="Disordered" evidence="1">
    <location>
        <begin position="141"/>
        <end position="193"/>
    </location>
</feature>
<evidence type="ECO:0000259" key="2">
    <source>
        <dbReference type="PROSITE" id="PS00036"/>
    </source>
</evidence>
<reference evidence="3" key="1">
    <citation type="submission" date="2021-01" db="EMBL/GenBank/DDBJ databases">
        <authorList>
            <person name="Corre E."/>
            <person name="Pelletier E."/>
            <person name="Niang G."/>
            <person name="Scheremetjew M."/>
            <person name="Finn R."/>
            <person name="Kale V."/>
            <person name="Holt S."/>
            <person name="Cochrane G."/>
            <person name="Meng A."/>
            <person name="Brown T."/>
            <person name="Cohen L."/>
        </authorList>
    </citation>
    <scope>NUCLEOTIDE SEQUENCE</scope>
    <source>
        <strain evidence="3">CCAP979/52</strain>
    </source>
</reference>
<gene>
    <name evidence="3" type="ORF">CCUR1050_LOCUS31352</name>
</gene>